<protein>
    <submittedName>
        <fullName evidence="1">Uncharacterized protein</fullName>
    </submittedName>
</protein>
<evidence type="ECO:0000313" key="1">
    <source>
        <dbReference type="EMBL" id="KAL2620096.1"/>
    </source>
</evidence>
<evidence type="ECO:0000313" key="2">
    <source>
        <dbReference type="Proteomes" id="UP001605036"/>
    </source>
</evidence>
<proteinExistence type="predicted"/>
<name>A0ABD1Y026_9MARC</name>
<keyword evidence="2" id="KW-1185">Reference proteome</keyword>
<comment type="caution">
    <text evidence="1">The sequence shown here is derived from an EMBL/GenBank/DDBJ whole genome shotgun (WGS) entry which is preliminary data.</text>
</comment>
<organism evidence="1 2">
    <name type="scientific">Riccia fluitans</name>
    <dbReference type="NCBI Taxonomy" id="41844"/>
    <lineage>
        <taxon>Eukaryota</taxon>
        <taxon>Viridiplantae</taxon>
        <taxon>Streptophyta</taxon>
        <taxon>Embryophyta</taxon>
        <taxon>Marchantiophyta</taxon>
        <taxon>Marchantiopsida</taxon>
        <taxon>Marchantiidae</taxon>
        <taxon>Marchantiales</taxon>
        <taxon>Ricciaceae</taxon>
        <taxon>Riccia</taxon>
    </lineage>
</organism>
<dbReference type="EMBL" id="JBHFFA010000006">
    <property type="protein sequence ID" value="KAL2620096.1"/>
    <property type="molecule type" value="Genomic_DNA"/>
</dbReference>
<sequence length="227" mass="26173">MSKRRKLFLDEASSSTLMVYQPLDREEASTSAVQGECRRIVPPSEVEAEFLKQTGRKYKKDAWQDIAPWFRFSLTHSQPRSEGWVVNDFKKFPLEGHRMVMRWISRFAWLLIKCKGWLDRLPLIDLPSIHPELLVEVIKPLKIIDAELADTFIAQAVRSSSWLRKSICAGSRPSYNWFGYERSTGLIAQSYADFKMAARPDTLSEVKRVHTFFADTPMYSYGSGSLV</sequence>
<accession>A0ABD1Y026</accession>
<dbReference type="Proteomes" id="UP001605036">
    <property type="component" value="Unassembled WGS sequence"/>
</dbReference>
<dbReference type="AlphaFoldDB" id="A0ABD1Y026"/>
<gene>
    <name evidence="1" type="ORF">R1flu_000301</name>
</gene>
<reference evidence="1 2" key="1">
    <citation type="submission" date="2024-09" db="EMBL/GenBank/DDBJ databases">
        <title>Chromosome-scale assembly of Riccia fluitans.</title>
        <authorList>
            <person name="Paukszto L."/>
            <person name="Sawicki J."/>
            <person name="Karawczyk K."/>
            <person name="Piernik-Szablinska J."/>
            <person name="Szczecinska M."/>
            <person name="Mazdziarz M."/>
        </authorList>
    </citation>
    <scope>NUCLEOTIDE SEQUENCE [LARGE SCALE GENOMIC DNA]</scope>
    <source>
        <strain evidence="1">Rf_01</strain>
        <tissue evidence="1">Aerial parts of the thallus</tissue>
    </source>
</reference>